<dbReference type="EC" id="2.3.2.27" evidence="2"/>
<evidence type="ECO:0000256" key="3">
    <source>
        <dbReference type="ARBA" id="ARBA00022723"/>
    </source>
</evidence>
<dbReference type="PANTHER" id="PTHR15710:SF108">
    <property type="entry name" value="OS03G0286100 PROTEIN"/>
    <property type="match status" value="1"/>
</dbReference>
<evidence type="ECO:0000256" key="4">
    <source>
        <dbReference type="ARBA" id="ARBA00022771"/>
    </source>
</evidence>
<proteinExistence type="predicted"/>
<evidence type="ECO:0000313" key="9">
    <source>
        <dbReference type="Proteomes" id="UP000030748"/>
    </source>
</evidence>
<dbReference type="eggNOG" id="KOG0800">
    <property type="taxonomic scope" value="Eukaryota"/>
</dbReference>
<dbReference type="SMART" id="SM00184">
    <property type="entry name" value="RING"/>
    <property type="match status" value="1"/>
</dbReference>
<sequence length="244" mass="28358">QINSDNINNVLLYDQIISNTKRDHPVPSWPEFIIGIHFYLQPISQLYVVNVDSGEAELTGSYPFPTVEDQVFLNLRDFLHHRRARDIIREKLTQSFMFVIGDELLHEWIGSVLRKTRAIIRSMPAEHNIVLVMSPARFSCRSVYDPRLAAVEQYYENINYMVPAAEEWIDRVLVKKAVTGYSCDDDFGTCTVCLEGFSNEAYSMPCEHYFHGDCIREWLRTSHYCPVCRYKVPTTTTTTIEILY</sequence>
<comment type="catalytic activity">
    <reaction evidence="1">
        <text>S-ubiquitinyl-[E2 ubiquitin-conjugating enzyme]-L-cysteine + [acceptor protein]-L-lysine = [E2 ubiquitin-conjugating enzyme]-L-cysteine + N(6)-ubiquitinyl-[acceptor protein]-L-lysine.</text>
        <dbReference type="EC" id="2.3.2.27"/>
    </reaction>
</comment>
<feature type="non-terminal residue" evidence="8">
    <location>
        <position position="1"/>
    </location>
</feature>
<dbReference type="GO" id="GO:0008270">
    <property type="term" value="F:zinc ion binding"/>
    <property type="evidence" value="ECO:0007669"/>
    <property type="project" value="UniProtKB-KW"/>
</dbReference>
<keyword evidence="9" id="KW-1185">Reference proteome</keyword>
<dbReference type="InterPro" id="IPR013083">
    <property type="entry name" value="Znf_RING/FYVE/PHD"/>
</dbReference>
<dbReference type="SMART" id="SM00744">
    <property type="entry name" value="RINGv"/>
    <property type="match status" value="1"/>
</dbReference>
<keyword evidence="5" id="KW-0862">Zinc</keyword>
<dbReference type="GO" id="GO:0005737">
    <property type="term" value="C:cytoplasm"/>
    <property type="evidence" value="ECO:0000318"/>
    <property type="project" value="GO_Central"/>
</dbReference>
<dbReference type="Gene3D" id="3.30.40.10">
    <property type="entry name" value="Zinc/RING finger domain, C3HC4 (zinc finger)"/>
    <property type="match status" value="1"/>
</dbReference>
<dbReference type="EMBL" id="KI630827">
    <property type="protein sequence ID" value="EYU32799.1"/>
    <property type="molecule type" value="Genomic_DNA"/>
</dbReference>
<dbReference type="PANTHER" id="PTHR15710">
    <property type="entry name" value="E3 UBIQUITIN-PROTEIN LIGASE PRAJA"/>
    <property type="match status" value="1"/>
</dbReference>
<organism evidence="8 9">
    <name type="scientific">Erythranthe guttata</name>
    <name type="common">Yellow monkey flower</name>
    <name type="synonym">Mimulus guttatus</name>
    <dbReference type="NCBI Taxonomy" id="4155"/>
    <lineage>
        <taxon>Eukaryota</taxon>
        <taxon>Viridiplantae</taxon>
        <taxon>Streptophyta</taxon>
        <taxon>Embryophyta</taxon>
        <taxon>Tracheophyta</taxon>
        <taxon>Spermatophyta</taxon>
        <taxon>Magnoliopsida</taxon>
        <taxon>eudicotyledons</taxon>
        <taxon>Gunneridae</taxon>
        <taxon>Pentapetalae</taxon>
        <taxon>asterids</taxon>
        <taxon>lamiids</taxon>
        <taxon>Lamiales</taxon>
        <taxon>Phrymaceae</taxon>
        <taxon>Erythranthe</taxon>
    </lineage>
</organism>
<gene>
    <name evidence="8" type="ORF">MIMGU_mgv1a023328mg</name>
</gene>
<protein>
    <recommendedName>
        <fullName evidence="2">RING-type E3 ubiquitin transferase</fullName>
        <ecNumber evidence="2">2.3.2.27</ecNumber>
    </recommendedName>
</protein>
<evidence type="ECO:0000313" key="8">
    <source>
        <dbReference type="EMBL" id="EYU32799.1"/>
    </source>
</evidence>
<dbReference type="Pfam" id="PF13639">
    <property type="entry name" value="zf-RING_2"/>
    <property type="match status" value="1"/>
</dbReference>
<evidence type="ECO:0000259" key="7">
    <source>
        <dbReference type="PROSITE" id="PS50089"/>
    </source>
</evidence>
<keyword evidence="3" id="KW-0479">Metal-binding</keyword>
<evidence type="ECO:0000256" key="2">
    <source>
        <dbReference type="ARBA" id="ARBA00012483"/>
    </source>
</evidence>
<dbReference type="Proteomes" id="UP000030748">
    <property type="component" value="Unassembled WGS sequence"/>
</dbReference>
<dbReference type="GO" id="GO:0061630">
    <property type="term" value="F:ubiquitin protein ligase activity"/>
    <property type="evidence" value="ECO:0000318"/>
    <property type="project" value="GO_Central"/>
</dbReference>
<dbReference type="GO" id="GO:0016567">
    <property type="term" value="P:protein ubiquitination"/>
    <property type="evidence" value="ECO:0000318"/>
    <property type="project" value="GO_Central"/>
</dbReference>
<evidence type="ECO:0000256" key="5">
    <source>
        <dbReference type="ARBA" id="ARBA00022833"/>
    </source>
</evidence>
<keyword evidence="4 6" id="KW-0863">Zinc-finger</keyword>
<reference evidence="8 9" key="1">
    <citation type="journal article" date="2013" name="Proc. Natl. Acad. Sci. U.S.A.">
        <title>Fine-scale variation in meiotic recombination in Mimulus inferred from population shotgun sequencing.</title>
        <authorList>
            <person name="Hellsten U."/>
            <person name="Wright K.M."/>
            <person name="Jenkins J."/>
            <person name="Shu S."/>
            <person name="Yuan Y."/>
            <person name="Wessler S.R."/>
            <person name="Schmutz J."/>
            <person name="Willis J.H."/>
            <person name="Rokhsar D.S."/>
        </authorList>
    </citation>
    <scope>NUCLEOTIDE SEQUENCE [LARGE SCALE GENOMIC DNA]</scope>
    <source>
        <strain evidence="9">cv. DUN x IM62</strain>
    </source>
</reference>
<feature type="domain" description="RING-type" evidence="7">
    <location>
        <begin position="190"/>
        <end position="229"/>
    </location>
</feature>
<dbReference type="PROSITE" id="PS50089">
    <property type="entry name" value="ZF_RING_2"/>
    <property type="match status" value="1"/>
</dbReference>
<dbReference type="AlphaFoldDB" id="A0A022QYY2"/>
<evidence type="ECO:0000256" key="6">
    <source>
        <dbReference type="PROSITE-ProRule" id="PRU00175"/>
    </source>
</evidence>
<dbReference type="InterPro" id="IPR011016">
    <property type="entry name" value="Znf_RING-CH"/>
</dbReference>
<accession>A0A022QYY2</accession>
<name>A0A022QYY2_ERYGU</name>
<dbReference type="SUPFAM" id="SSF57850">
    <property type="entry name" value="RING/U-box"/>
    <property type="match status" value="1"/>
</dbReference>
<dbReference type="InterPro" id="IPR001841">
    <property type="entry name" value="Znf_RING"/>
</dbReference>
<evidence type="ECO:0000256" key="1">
    <source>
        <dbReference type="ARBA" id="ARBA00000900"/>
    </source>
</evidence>